<dbReference type="VEuPathDB" id="VectorBase:PPAI010242"/>
<protein>
    <recommendedName>
        <fullName evidence="5">Short-chain dehydrogenase</fullName>
    </recommendedName>
</protein>
<sequence length="372" mass="42393">MHFGVNYLGHFLLTNLLLDTLKKSEPSRIVNVSSYFYAQGHINKNDLDSRQTYDRISAYNQSKLALILFTRHLAHQLRCTRVTVNAVNPGNVLTNISRHMRIHRLAHAVGPVLSTFILKTPRSGAQTSIKVAVDPKLEFISGKYFRYFVMGGQFQEDYVTMDGKVVIITGANSGIGKETALDLARRNAKIYLACRNYDRCELTRQEIIQATGNTKVYNRHLDLNTLDSVREFVEEFSKDEKHLDVLINNAGVASLQHSMTKDNCETTLQVNHLSHFLLSHLLLGHLKKAPQGRIINVSSILYILSRIDKDDLHLNKSFGMIRAYTNSKLAQILTTQSEVKEEDLVPHAKDEQTAEWLWNESLRLTELYDRNV</sequence>
<dbReference type="InterPro" id="IPR020904">
    <property type="entry name" value="Sc_DH/Rdtase_CS"/>
</dbReference>
<evidence type="ECO:0000256" key="1">
    <source>
        <dbReference type="ARBA" id="ARBA00023002"/>
    </source>
</evidence>
<dbReference type="EMBL" id="AJVK01017955">
    <property type="status" value="NOT_ANNOTATED_CDS"/>
    <property type="molecule type" value="Genomic_DNA"/>
</dbReference>
<dbReference type="EMBL" id="AJVK01017954">
    <property type="status" value="NOT_ANNOTATED_CDS"/>
    <property type="molecule type" value="Genomic_DNA"/>
</dbReference>
<dbReference type="InterPro" id="IPR002347">
    <property type="entry name" value="SDR_fam"/>
</dbReference>
<reference evidence="3" key="1">
    <citation type="submission" date="2022-08" db="UniProtKB">
        <authorList>
            <consortium name="EnsemblMetazoa"/>
        </authorList>
    </citation>
    <scope>IDENTIFICATION</scope>
    <source>
        <strain evidence="3">Israel</strain>
    </source>
</reference>
<dbReference type="InterPro" id="IPR036291">
    <property type="entry name" value="NAD(P)-bd_dom_sf"/>
</dbReference>
<evidence type="ECO:0008006" key="5">
    <source>
        <dbReference type="Google" id="ProtNLM"/>
    </source>
</evidence>
<dbReference type="PANTHER" id="PTHR43157:SF31">
    <property type="entry name" value="PHOSPHATIDYLINOSITOL-GLYCAN BIOSYNTHESIS CLASS F PROTEIN"/>
    <property type="match status" value="1"/>
</dbReference>
<keyword evidence="4" id="KW-1185">Reference proteome</keyword>
<dbReference type="VEuPathDB" id="VectorBase:PPAPM1_000197"/>
<dbReference type="VEuPathDB" id="VectorBase:PPAPM1_007340"/>
<dbReference type="Pfam" id="PF00106">
    <property type="entry name" value="adh_short"/>
    <property type="match status" value="2"/>
</dbReference>
<dbReference type="PRINTS" id="PR00080">
    <property type="entry name" value="SDRFAMILY"/>
</dbReference>
<name>A0A1B0DP06_PHLPP</name>
<dbReference type="EnsemblMetazoa" id="PPAI010242-RA">
    <property type="protein sequence ID" value="PPAI010242-PA"/>
    <property type="gene ID" value="PPAI010242"/>
</dbReference>
<dbReference type="EMBL" id="AJVK01017957">
    <property type="status" value="NOT_ANNOTATED_CDS"/>
    <property type="molecule type" value="Genomic_DNA"/>
</dbReference>
<accession>A0A1B0DP06</accession>
<dbReference type="AlphaFoldDB" id="A0A1B0DP06"/>
<proteinExistence type="inferred from homology"/>
<dbReference type="SUPFAM" id="SSF51735">
    <property type="entry name" value="NAD(P)-binding Rossmann-fold domains"/>
    <property type="match status" value="2"/>
</dbReference>
<evidence type="ECO:0000313" key="4">
    <source>
        <dbReference type="Proteomes" id="UP000092462"/>
    </source>
</evidence>
<dbReference type="PRINTS" id="PR00081">
    <property type="entry name" value="GDHRDH"/>
</dbReference>
<dbReference type="Gene3D" id="3.40.50.720">
    <property type="entry name" value="NAD(P)-binding Rossmann-like Domain"/>
    <property type="match status" value="2"/>
</dbReference>
<evidence type="ECO:0000313" key="3">
    <source>
        <dbReference type="EnsemblMetazoa" id="PPAI010242-PA"/>
    </source>
</evidence>
<dbReference type="PANTHER" id="PTHR43157">
    <property type="entry name" value="PHOSPHATIDYLINOSITOL-GLYCAN BIOSYNTHESIS CLASS F PROTEIN-RELATED"/>
    <property type="match status" value="1"/>
</dbReference>
<comment type="similarity">
    <text evidence="2">Belongs to the short-chain dehydrogenases/reductases (SDR) family.</text>
</comment>
<organism evidence="3 4">
    <name type="scientific">Phlebotomus papatasi</name>
    <name type="common">Sandfly</name>
    <dbReference type="NCBI Taxonomy" id="29031"/>
    <lineage>
        <taxon>Eukaryota</taxon>
        <taxon>Metazoa</taxon>
        <taxon>Ecdysozoa</taxon>
        <taxon>Arthropoda</taxon>
        <taxon>Hexapoda</taxon>
        <taxon>Insecta</taxon>
        <taxon>Pterygota</taxon>
        <taxon>Neoptera</taxon>
        <taxon>Endopterygota</taxon>
        <taxon>Diptera</taxon>
        <taxon>Nematocera</taxon>
        <taxon>Psychodoidea</taxon>
        <taxon>Psychodidae</taxon>
        <taxon>Phlebotomus</taxon>
        <taxon>Phlebotomus</taxon>
    </lineage>
</organism>
<dbReference type="GO" id="GO:0016491">
    <property type="term" value="F:oxidoreductase activity"/>
    <property type="evidence" value="ECO:0007669"/>
    <property type="project" value="UniProtKB-KW"/>
</dbReference>
<dbReference type="PROSITE" id="PS00061">
    <property type="entry name" value="ADH_SHORT"/>
    <property type="match status" value="1"/>
</dbReference>
<dbReference type="EMBL" id="AJVK01017956">
    <property type="status" value="NOT_ANNOTATED_CDS"/>
    <property type="molecule type" value="Genomic_DNA"/>
</dbReference>
<keyword evidence="1" id="KW-0560">Oxidoreductase</keyword>
<evidence type="ECO:0000256" key="2">
    <source>
        <dbReference type="RuleBase" id="RU000363"/>
    </source>
</evidence>
<dbReference type="Proteomes" id="UP000092462">
    <property type="component" value="Unassembled WGS sequence"/>
</dbReference>